<evidence type="ECO:0000313" key="1">
    <source>
        <dbReference type="EMBL" id="PQJ62289.1"/>
    </source>
</evidence>
<accession>A0A2S7VJN6</accession>
<dbReference type="Proteomes" id="UP000238730">
    <property type="component" value="Unassembled WGS sequence"/>
</dbReference>
<dbReference type="AlphaFoldDB" id="A0A2S7VJN6"/>
<comment type="caution">
    <text evidence="1">The sequence shown here is derived from an EMBL/GenBank/DDBJ whole genome shotgun (WGS) entry which is preliminary data.</text>
</comment>
<name>A0A2S7VJN6_PHOAN</name>
<dbReference type="InterPro" id="IPR008969">
    <property type="entry name" value="CarboxyPept-like_regulatory"/>
</dbReference>
<reference evidence="1 2" key="1">
    <citation type="submission" date="2016-12" db="EMBL/GenBank/DDBJ databases">
        <title>Diversity of luminous bacteria.</title>
        <authorList>
            <person name="Yoshizawa S."/>
            <person name="Kogure K."/>
        </authorList>
    </citation>
    <scope>NUCLEOTIDE SEQUENCE [LARGE SCALE GENOMIC DNA]</scope>
    <source>
        <strain evidence="1 2">LC1-200</strain>
    </source>
</reference>
<protein>
    <recommendedName>
        <fullName evidence="3">Carboxypeptidase regulatory-like domain-containing protein</fullName>
    </recommendedName>
</protein>
<dbReference type="EMBL" id="MSCJ01000003">
    <property type="protein sequence ID" value="PQJ62289.1"/>
    <property type="molecule type" value="Genomic_DNA"/>
</dbReference>
<dbReference type="SUPFAM" id="SSF49464">
    <property type="entry name" value="Carboxypeptidase regulatory domain-like"/>
    <property type="match status" value="1"/>
</dbReference>
<evidence type="ECO:0000313" key="2">
    <source>
        <dbReference type="Proteomes" id="UP000238730"/>
    </source>
</evidence>
<organism evidence="1 2">
    <name type="scientific">Photobacterium angustum</name>
    <dbReference type="NCBI Taxonomy" id="661"/>
    <lineage>
        <taxon>Bacteria</taxon>
        <taxon>Pseudomonadati</taxon>
        <taxon>Pseudomonadota</taxon>
        <taxon>Gammaproteobacteria</taxon>
        <taxon>Vibrionales</taxon>
        <taxon>Vibrionaceae</taxon>
        <taxon>Photobacterium</taxon>
    </lineage>
</organism>
<gene>
    <name evidence="1" type="ORF">BTO08_18795</name>
</gene>
<sequence>MTLGLSLFNSDTQMNIVTGFRAILRPNLAVNIAWLTQQRKLSAEVDFNLSANHYLKLNYNQHDLLSNRPNKTFNQLEYRYFNRYLSLNLQSKQTKKKLHTDVQLRTQITSSLSTYFNVSDKRKKDENSQEYEFKTIYNRSFYEALTVMLRQKHNTTHLDYYASYRYFCDNCFFPSFLITEQTQYKFKVRYDKKLSAAALMSVELNPNIKLTAEVSDNSFSLSSKIQYSFKAYKEQRWYAKSISPNDYGYAAIKGVVIDSNGKPIPDIGLSVYRHKTQSDENGHFTIEGVSVNDNIPLHIDPTTLDVSYQPQFNPLLMNTEEGGITFVTVHLDQIVGIDGYIVNFNGDPNASITFLNNRNQVARSYKIEGDGFFIIEDLTPAEYTVTYKTNTQQISTPWIIENNQTWISNIEIDVGCIDKKELCELDIN</sequence>
<proteinExistence type="predicted"/>
<evidence type="ECO:0008006" key="3">
    <source>
        <dbReference type="Google" id="ProtNLM"/>
    </source>
</evidence>